<dbReference type="RefSeq" id="WP_144840095.1">
    <property type="nucleotide sequence ID" value="NZ_JBHTKI010000012.1"/>
</dbReference>
<evidence type="ECO:0000313" key="2">
    <source>
        <dbReference type="Proteomes" id="UP001597109"/>
    </source>
</evidence>
<keyword evidence="2" id="KW-1185">Reference proteome</keyword>
<comment type="caution">
    <text evidence="1">The sequence shown here is derived from an EMBL/GenBank/DDBJ whole genome shotgun (WGS) entry which is preliminary data.</text>
</comment>
<name>A0ABW3LBX4_9BACL</name>
<protein>
    <recommendedName>
        <fullName evidence="3">PepSY domain-containing protein</fullName>
    </recommendedName>
</protein>
<accession>A0ABW3LBX4</accession>
<sequence>MKKILFAVLMAIIIFALYSYQKPMLSTEEAIVQAYEHLRNPPSNLELNLAPIQIELDEIPAENISLSLRQQKGFLNQLFNHQQWEVTISYEDVIPTVVIDAVTGKILDITGPMN</sequence>
<dbReference type="Proteomes" id="UP001597109">
    <property type="component" value="Unassembled WGS sequence"/>
</dbReference>
<evidence type="ECO:0000313" key="1">
    <source>
        <dbReference type="EMBL" id="MFD1031550.1"/>
    </source>
</evidence>
<evidence type="ECO:0008006" key="3">
    <source>
        <dbReference type="Google" id="ProtNLM"/>
    </source>
</evidence>
<dbReference type="EMBL" id="JBHTKI010000012">
    <property type="protein sequence ID" value="MFD1031550.1"/>
    <property type="molecule type" value="Genomic_DNA"/>
</dbReference>
<gene>
    <name evidence="1" type="ORF">ACFQ1X_08930</name>
</gene>
<organism evidence="1 2">
    <name type="scientific">Metaplanococcus flavidus</name>
    <dbReference type="NCBI Taxonomy" id="569883"/>
    <lineage>
        <taxon>Bacteria</taxon>
        <taxon>Bacillati</taxon>
        <taxon>Bacillota</taxon>
        <taxon>Bacilli</taxon>
        <taxon>Bacillales</taxon>
        <taxon>Caryophanaceae</taxon>
        <taxon>Metaplanococcus</taxon>
    </lineage>
</organism>
<proteinExistence type="predicted"/>
<reference evidence="2" key="1">
    <citation type="journal article" date="2019" name="Int. J. Syst. Evol. Microbiol.">
        <title>The Global Catalogue of Microorganisms (GCM) 10K type strain sequencing project: providing services to taxonomists for standard genome sequencing and annotation.</title>
        <authorList>
            <consortium name="The Broad Institute Genomics Platform"/>
            <consortium name="The Broad Institute Genome Sequencing Center for Infectious Disease"/>
            <person name="Wu L."/>
            <person name="Ma J."/>
        </authorList>
    </citation>
    <scope>NUCLEOTIDE SEQUENCE [LARGE SCALE GENOMIC DNA]</scope>
    <source>
        <strain evidence="2">CCUG 56756</strain>
    </source>
</reference>